<evidence type="ECO:0000256" key="3">
    <source>
        <dbReference type="ARBA" id="ARBA00022692"/>
    </source>
</evidence>
<comment type="similarity">
    <text evidence="2">Belongs to the autoinducer-2 exporter (AI-2E) (TC 2.A.86) family.</text>
</comment>
<evidence type="ECO:0000256" key="4">
    <source>
        <dbReference type="ARBA" id="ARBA00022989"/>
    </source>
</evidence>
<feature type="transmembrane region" description="Helical" evidence="7">
    <location>
        <begin position="153"/>
        <end position="172"/>
    </location>
</feature>
<evidence type="ECO:0000313" key="9">
    <source>
        <dbReference type="Proteomes" id="UP000810292"/>
    </source>
</evidence>
<sequence>MNQPPIQDNTKKQVRNILAVIAAILCLAILKICASFIIPIVVAFFIFVLVNPILSRMDQLKIPRIISTILVMLLVLVVFILFVYVFFLMVNMLIQPDGIPAYASRIQSFDRYGSAFLAPYLDEDPETFSILRFLNIDWYGVLMASLSSISGKFISIFSDALLVYVYLLFIILERQTIFPKLLEAFPRGKAQRAGQLVSRMNRQMSKYLEIKVIISIATGVLFYFASRLSGLDFALVWGVLAVILNFIPTIGSIVGTAGTIMMAIIQFAPDWSYVIYVALLMISIEMVLGNIIDPRLQGVQLNISPLVILISLAIWGYIWGIAGMFLAVPLTSIVQIICANIPSLKPIAIMLSEGADYRRRFERQKKRKKKVSHEIPEEDITPPDAKV</sequence>
<evidence type="ECO:0000256" key="6">
    <source>
        <dbReference type="SAM" id="MobiDB-lite"/>
    </source>
</evidence>
<dbReference type="AlphaFoldDB" id="A0A9D9IB42"/>
<comment type="caution">
    <text evidence="8">The sequence shown here is derived from an EMBL/GenBank/DDBJ whole genome shotgun (WGS) entry which is preliminary data.</text>
</comment>
<dbReference type="InterPro" id="IPR002549">
    <property type="entry name" value="AI-2E-like"/>
</dbReference>
<feature type="transmembrane region" description="Helical" evidence="7">
    <location>
        <begin position="17"/>
        <end position="50"/>
    </location>
</feature>
<evidence type="ECO:0000256" key="1">
    <source>
        <dbReference type="ARBA" id="ARBA00004141"/>
    </source>
</evidence>
<dbReference type="GO" id="GO:0055085">
    <property type="term" value="P:transmembrane transport"/>
    <property type="evidence" value="ECO:0007669"/>
    <property type="project" value="TreeGrafter"/>
</dbReference>
<keyword evidence="5 7" id="KW-0472">Membrane</keyword>
<feature type="transmembrane region" description="Helical" evidence="7">
    <location>
        <begin position="62"/>
        <end position="87"/>
    </location>
</feature>
<accession>A0A9D9IB42</accession>
<organism evidence="8 9">
    <name type="scientific">Candidatus Ornithospirochaeta stercoravium</name>
    <dbReference type="NCBI Taxonomy" id="2840897"/>
    <lineage>
        <taxon>Bacteria</taxon>
        <taxon>Pseudomonadati</taxon>
        <taxon>Spirochaetota</taxon>
        <taxon>Spirochaetia</taxon>
        <taxon>Spirochaetales</taxon>
        <taxon>Spirochaetaceae</taxon>
        <taxon>Spirochaetaceae incertae sedis</taxon>
        <taxon>Candidatus Ornithospirochaeta</taxon>
    </lineage>
</organism>
<feature type="transmembrane region" description="Helical" evidence="7">
    <location>
        <begin position="208"/>
        <end position="225"/>
    </location>
</feature>
<dbReference type="PANTHER" id="PTHR21716">
    <property type="entry name" value="TRANSMEMBRANE PROTEIN"/>
    <property type="match status" value="1"/>
</dbReference>
<reference evidence="8" key="2">
    <citation type="journal article" date="2021" name="PeerJ">
        <title>Extensive microbial diversity within the chicken gut microbiome revealed by metagenomics and culture.</title>
        <authorList>
            <person name="Gilroy R."/>
            <person name="Ravi A."/>
            <person name="Getino M."/>
            <person name="Pursley I."/>
            <person name="Horton D.L."/>
            <person name="Alikhan N.F."/>
            <person name="Baker D."/>
            <person name="Gharbi K."/>
            <person name="Hall N."/>
            <person name="Watson M."/>
            <person name="Adriaenssens E.M."/>
            <person name="Foster-Nyarko E."/>
            <person name="Jarju S."/>
            <person name="Secka A."/>
            <person name="Antonio M."/>
            <person name="Oren A."/>
            <person name="Chaudhuri R.R."/>
            <person name="La Ragione R."/>
            <person name="Hildebrand F."/>
            <person name="Pallen M.J."/>
        </authorList>
    </citation>
    <scope>NUCLEOTIDE SEQUENCE</scope>
    <source>
        <strain evidence="8">14700</strain>
    </source>
</reference>
<comment type="subcellular location">
    <subcellularLocation>
        <location evidence="1">Membrane</location>
        <topology evidence="1">Multi-pass membrane protein</topology>
    </subcellularLocation>
</comment>
<feature type="region of interest" description="Disordered" evidence="6">
    <location>
        <begin position="364"/>
        <end position="387"/>
    </location>
</feature>
<dbReference type="GO" id="GO:0016020">
    <property type="term" value="C:membrane"/>
    <property type="evidence" value="ECO:0007669"/>
    <property type="project" value="UniProtKB-SubCell"/>
</dbReference>
<reference evidence="8" key="1">
    <citation type="submission" date="2020-10" db="EMBL/GenBank/DDBJ databases">
        <authorList>
            <person name="Gilroy R."/>
        </authorList>
    </citation>
    <scope>NUCLEOTIDE SEQUENCE</scope>
    <source>
        <strain evidence="8">14700</strain>
    </source>
</reference>
<feature type="transmembrane region" description="Helical" evidence="7">
    <location>
        <begin position="237"/>
        <end position="261"/>
    </location>
</feature>
<name>A0A9D9IB42_9SPIO</name>
<gene>
    <name evidence="8" type="ORF">IAA72_04860</name>
</gene>
<keyword evidence="4 7" id="KW-1133">Transmembrane helix</keyword>
<dbReference type="PANTHER" id="PTHR21716:SF64">
    <property type="entry name" value="AI-2 TRANSPORT PROTEIN TQSA"/>
    <property type="match status" value="1"/>
</dbReference>
<evidence type="ECO:0000256" key="2">
    <source>
        <dbReference type="ARBA" id="ARBA00009773"/>
    </source>
</evidence>
<evidence type="ECO:0000256" key="7">
    <source>
        <dbReference type="SAM" id="Phobius"/>
    </source>
</evidence>
<protein>
    <submittedName>
        <fullName evidence="8">AI-2E family transporter</fullName>
    </submittedName>
</protein>
<proteinExistence type="inferred from homology"/>
<evidence type="ECO:0000313" key="8">
    <source>
        <dbReference type="EMBL" id="MBO8469095.1"/>
    </source>
</evidence>
<feature type="transmembrane region" description="Helical" evidence="7">
    <location>
        <begin position="304"/>
        <end position="328"/>
    </location>
</feature>
<feature type="transmembrane region" description="Helical" evidence="7">
    <location>
        <begin position="273"/>
        <end position="292"/>
    </location>
</feature>
<evidence type="ECO:0000256" key="5">
    <source>
        <dbReference type="ARBA" id="ARBA00023136"/>
    </source>
</evidence>
<dbReference type="Pfam" id="PF01594">
    <property type="entry name" value="AI-2E_transport"/>
    <property type="match status" value="1"/>
</dbReference>
<dbReference type="Proteomes" id="UP000810292">
    <property type="component" value="Unassembled WGS sequence"/>
</dbReference>
<keyword evidence="3 7" id="KW-0812">Transmembrane</keyword>
<dbReference type="EMBL" id="JADIMF010000074">
    <property type="protein sequence ID" value="MBO8469095.1"/>
    <property type="molecule type" value="Genomic_DNA"/>
</dbReference>